<evidence type="ECO:0000313" key="8">
    <source>
        <dbReference type="EMBL" id="CAA7599615.1"/>
    </source>
</evidence>
<feature type="domain" description="O-antigen ligase-related" evidence="7">
    <location>
        <begin position="265"/>
        <end position="402"/>
    </location>
</feature>
<dbReference type="AlphaFoldDB" id="A0A8S0Y1L6"/>
<reference evidence="9" key="1">
    <citation type="submission" date="2014-11" db="EMBL/GenBank/DDBJ databases">
        <authorList>
            <person name="Hornung B.V."/>
        </authorList>
    </citation>
    <scope>NUCLEOTIDE SEQUENCE</scope>
    <source>
        <strain evidence="9">INE</strain>
    </source>
</reference>
<gene>
    <name evidence="8" type="ORF">DEACI_0241</name>
    <name evidence="9" type="ORF">DEACI_0922</name>
</gene>
<feature type="transmembrane region" description="Helical" evidence="6">
    <location>
        <begin position="298"/>
        <end position="318"/>
    </location>
</feature>
<protein>
    <submittedName>
        <fullName evidence="8">O-antigen ligase-related protein</fullName>
    </submittedName>
    <submittedName>
        <fullName evidence="9">Tetratricopeptide repeat</fullName>
    </submittedName>
</protein>
<dbReference type="SUPFAM" id="SSF48452">
    <property type="entry name" value="TPR-like"/>
    <property type="match status" value="1"/>
</dbReference>
<feature type="transmembrane region" description="Helical" evidence="6">
    <location>
        <begin position="123"/>
        <end position="141"/>
    </location>
</feature>
<feature type="transmembrane region" description="Helical" evidence="6">
    <location>
        <begin position="161"/>
        <end position="183"/>
    </location>
</feature>
<dbReference type="InterPro" id="IPR011990">
    <property type="entry name" value="TPR-like_helical_dom_sf"/>
</dbReference>
<dbReference type="InterPro" id="IPR007016">
    <property type="entry name" value="O-antigen_ligase-rel_domated"/>
</dbReference>
<keyword evidence="4 6" id="KW-0472">Membrane</keyword>
<feature type="transmembrane region" description="Helical" evidence="6">
    <location>
        <begin position="188"/>
        <end position="206"/>
    </location>
</feature>
<dbReference type="EMBL" id="LR746496">
    <property type="protein sequence ID" value="CAA7599615.1"/>
    <property type="molecule type" value="Genomic_DNA"/>
</dbReference>
<keyword evidence="8" id="KW-0436">Ligase</keyword>
<sequence length="820" mass="88642">MAHWRLSSQSRQNLLWFNVVAALLLVGVGAWFRGLYFPQDFLVVNIVVGVLGLTALPVLPERTGLKFDLLDGAVLSFGLSYSLAVLAAVSTGDAIEQCLRVWTYVLYYFILSRSLEGRVRMRFLSQGLVLVGGVLAVWGIMTVPGWVSYSNSWNSVLSSTFQYHNAFAAFLVGIMVLAAYFWLESERFWAGSLYGAGLLLMGFALGGTQSRGGYLVFLAAVVGMFVIYPLGRKRMVWLAVLNMFAGFFLWGRFLRAVNGKSTLLSVLILVAGCLWAIALTLAKLRWGRISDRLPARTMKWAFGGVLALALVVGGWAFLRHGGDVLGTIRRINLHNHSVEERFTFYWDAWRMFLQRPWLGYGGGGWNAAYRGFQSYLYNSTETHSIAAQVMVEAGALGIAVFIALLVSLGRSVYRTWRALKGRQAGERTYLLALALSAAAIGAHALIDFDLSEGTVSLVLWSNIAALRAFSLQGERAGAKGGGALREHPPRDEGRSRKEIRAEKKKKDGRKESGKAGVPGRGKERLKAGENRVKQDGGNSLLGSVVLAVLLLAAAVTAVVPFAIRSAMGAADAAGQALGARNYSVALQQAERATHSFPFEAYPWSQAAEANMYLALSGSAQGSSKAAVSDIDRAISLAQDDPSLWRMKAGILVNSGHAAGAYAAAQHIIPLAPFLNSSYEAYGAVAMDYALTSLQEGKKEAAIAVCESVAGIPEKIKVKVDNLNPFFKRNWIVPQKLEATPTIRLQADEADLLLGDKQVASDLKALTSDKTVGPQARLWLAAVLISEGNSRAAEPMLQGLNPQQRTSVGDLAKQIGSLAKG</sequence>
<evidence type="ECO:0000256" key="4">
    <source>
        <dbReference type="ARBA" id="ARBA00023136"/>
    </source>
</evidence>
<feature type="compositionally biased region" description="Basic and acidic residues" evidence="5">
    <location>
        <begin position="484"/>
        <end position="513"/>
    </location>
</feature>
<dbReference type="Pfam" id="PF04932">
    <property type="entry name" value="Wzy_C"/>
    <property type="match status" value="1"/>
</dbReference>
<feature type="transmembrane region" description="Helical" evidence="6">
    <location>
        <begin position="67"/>
        <end position="88"/>
    </location>
</feature>
<name>A0A8S0Y1L6_9FIRM</name>
<dbReference type="GO" id="GO:0016020">
    <property type="term" value="C:membrane"/>
    <property type="evidence" value="ECO:0007669"/>
    <property type="project" value="UniProtKB-SubCell"/>
</dbReference>
<evidence type="ECO:0000259" key="7">
    <source>
        <dbReference type="Pfam" id="PF04932"/>
    </source>
</evidence>
<feature type="transmembrane region" description="Helical" evidence="6">
    <location>
        <begin position="212"/>
        <end position="228"/>
    </location>
</feature>
<dbReference type="Proteomes" id="UP000836597">
    <property type="component" value="Chromosome"/>
</dbReference>
<evidence type="ECO:0000256" key="6">
    <source>
        <dbReference type="SAM" id="Phobius"/>
    </source>
</evidence>
<dbReference type="PANTHER" id="PTHR37422">
    <property type="entry name" value="TEICHURONIC ACID BIOSYNTHESIS PROTEIN TUAE"/>
    <property type="match status" value="1"/>
</dbReference>
<dbReference type="PANTHER" id="PTHR37422:SF23">
    <property type="entry name" value="TEICHURONIC ACID BIOSYNTHESIS PROTEIN TUAE"/>
    <property type="match status" value="1"/>
</dbReference>
<feature type="compositionally biased region" description="Basic and acidic residues" evidence="5">
    <location>
        <begin position="520"/>
        <end position="532"/>
    </location>
</feature>
<keyword evidence="2 6" id="KW-0812">Transmembrane</keyword>
<evidence type="ECO:0000313" key="10">
    <source>
        <dbReference type="Proteomes" id="UP001071230"/>
    </source>
</evidence>
<accession>A0A8S0Y1L6</accession>
<feature type="transmembrane region" description="Helical" evidence="6">
    <location>
        <begin position="14"/>
        <end position="36"/>
    </location>
</feature>
<dbReference type="Gene3D" id="1.25.40.10">
    <property type="entry name" value="Tetratricopeptide repeat domain"/>
    <property type="match status" value="1"/>
</dbReference>
<dbReference type="EMBL" id="CDGJ01000028">
    <property type="protein sequence ID" value="CEJ06474.1"/>
    <property type="molecule type" value="Genomic_DNA"/>
</dbReference>
<feature type="transmembrane region" description="Helical" evidence="6">
    <location>
        <begin position="385"/>
        <end position="408"/>
    </location>
</feature>
<evidence type="ECO:0000313" key="9">
    <source>
        <dbReference type="EMBL" id="CEJ06474.1"/>
    </source>
</evidence>
<keyword evidence="10" id="KW-1185">Reference proteome</keyword>
<dbReference type="GO" id="GO:0016874">
    <property type="term" value="F:ligase activity"/>
    <property type="evidence" value="ECO:0007669"/>
    <property type="project" value="UniProtKB-KW"/>
</dbReference>
<comment type="subcellular location">
    <subcellularLocation>
        <location evidence="1">Membrane</location>
        <topology evidence="1">Multi-pass membrane protein</topology>
    </subcellularLocation>
</comment>
<organism evidence="8">
    <name type="scientific">Acididesulfobacillus acetoxydans</name>
    <dbReference type="NCBI Taxonomy" id="1561005"/>
    <lineage>
        <taxon>Bacteria</taxon>
        <taxon>Bacillati</taxon>
        <taxon>Bacillota</taxon>
        <taxon>Clostridia</taxon>
        <taxon>Eubacteriales</taxon>
        <taxon>Peptococcaceae</taxon>
        <taxon>Acididesulfobacillus</taxon>
    </lineage>
</organism>
<proteinExistence type="predicted"/>
<dbReference type="InterPro" id="IPR051533">
    <property type="entry name" value="WaaL-like"/>
</dbReference>
<feature type="transmembrane region" description="Helical" evidence="6">
    <location>
        <begin position="263"/>
        <end position="286"/>
    </location>
</feature>
<feature type="transmembrane region" description="Helical" evidence="6">
    <location>
        <begin position="429"/>
        <end position="446"/>
    </location>
</feature>
<feature type="transmembrane region" description="Helical" evidence="6">
    <location>
        <begin position="540"/>
        <end position="563"/>
    </location>
</feature>
<feature type="region of interest" description="Disordered" evidence="5">
    <location>
        <begin position="477"/>
        <end position="532"/>
    </location>
</feature>
<feature type="transmembrane region" description="Helical" evidence="6">
    <location>
        <begin position="235"/>
        <end position="251"/>
    </location>
</feature>
<keyword evidence="3 6" id="KW-1133">Transmembrane helix</keyword>
<dbReference type="RefSeq" id="WP_240983397.1">
    <property type="nucleotide sequence ID" value="NZ_CDGJ01000028.1"/>
</dbReference>
<reference evidence="8" key="2">
    <citation type="submission" date="2020-01" db="EMBL/GenBank/DDBJ databases">
        <authorList>
            <person name="Hornung B."/>
        </authorList>
    </citation>
    <scope>NUCLEOTIDE SEQUENCE</scope>
    <source>
        <strain evidence="8">PacBioINE</strain>
    </source>
</reference>
<evidence type="ECO:0000256" key="2">
    <source>
        <dbReference type="ARBA" id="ARBA00022692"/>
    </source>
</evidence>
<evidence type="ECO:0000256" key="5">
    <source>
        <dbReference type="SAM" id="MobiDB-lite"/>
    </source>
</evidence>
<evidence type="ECO:0000256" key="1">
    <source>
        <dbReference type="ARBA" id="ARBA00004141"/>
    </source>
</evidence>
<evidence type="ECO:0000256" key="3">
    <source>
        <dbReference type="ARBA" id="ARBA00022989"/>
    </source>
</evidence>
<dbReference type="Proteomes" id="UP001071230">
    <property type="component" value="Unassembled WGS sequence"/>
</dbReference>
<feature type="transmembrane region" description="Helical" evidence="6">
    <location>
        <begin position="42"/>
        <end position="60"/>
    </location>
</feature>
<dbReference type="KEGG" id="aacx:DEACI_0241"/>